<dbReference type="InterPro" id="IPR050357">
    <property type="entry name" value="Arrestin_domain-protein"/>
</dbReference>
<feature type="compositionally biased region" description="Polar residues" evidence="1">
    <location>
        <begin position="569"/>
        <end position="597"/>
    </location>
</feature>
<proteinExistence type="predicted"/>
<protein>
    <recommendedName>
        <fullName evidence="2">Arrestin C-terminal-like domain-containing protein</fullName>
    </recommendedName>
</protein>
<evidence type="ECO:0000256" key="1">
    <source>
        <dbReference type="SAM" id="MobiDB-lite"/>
    </source>
</evidence>
<dbReference type="Proteomes" id="UP000750334">
    <property type="component" value="Unassembled WGS sequence"/>
</dbReference>
<dbReference type="GO" id="GO:0030674">
    <property type="term" value="F:protein-macromolecule adaptor activity"/>
    <property type="evidence" value="ECO:0007669"/>
    <property type="project" value="TreeGrafter"/>
</dbReference>
<dbReference type="OrthoDB" id="2333384at2759"/>
<dbReference type="GO" id="GO:0005886">
    <property type="term" value="C:plasma membrane"/>
    <property type="evidence" value="ECO:0007669"/>
    <property type="project" value="TreeGrafter"/>
</dbReference>
<reference evidence="3 4" key="1">
    <citation type="submission" date="2020-11" db="EMBL/GenBank/DDBJ databases">
        <title>Kefir isolates.</title>
        <authorList>
            <person name="Marcisauskas S."/>
            <person name="Kim Y."/>
            <person name="Blasche S."/>
        </authorList>
    </citation>
    <scope>NUCLEOTIDE SEQUENCE [LARGE SCALE GENOMIC DNA]</scope>
    <source>
        <strain evidence="3 4">OG2</strain>
    </source>
</reference>
<feature type="domain" description="Arrestin C-terminal-like" evidence="2">
    <location>
        <begin position="254"/>
        <end position="401"/>
    </location>
</feature>
<dbReference type="SMART" id="SM01017">
    <property type="entry name" value="Arrestin_C"/>
    <property type="match status" value="1"/>
</dbReference>
<keyword evidence="4" id="KW-1185">Reference proteome</keyword>
<sequence length="792" mass="89390">MQANKEPVIDITIQSGNDEVIILKGPPETAPPVLLSGIITLSTCETVKVKSVSLRLTGRMTYNVPIINKDKSKKDNIETIDQTKVKRLSADRWLYHHKWGDFTIDNYFKGLYKNYQTKTPIMDSKNVRHTVVPSHPIAQGTSAPLKNGLARPRSTTSLLSLKTNTNISSPFQRRKSHTLLKGKYEFPFTSILPGDINETIDGLPDTNVNYYLEAIIERTNGKSDLYCRKYVRIVRTITPDIAKISETVNVTDTWTDRIFYSISVGAKTLAIGSKVPINISVIPLQSGIRLGTIRISLYETAEYYFKGTRTKIDRVVSRLKIENPEKLLVKLIKDDKFQEKWELDLPFRIPASLSKCTQDCQVIKEIRVTHKFKCSINFYNADGHVSKLKANLPVCLFISEFVPLKVRRMESTTDFTCITKDISNQIRNEDAKETIFEAGHTGLVSPQYDNESILPVRALNELLAPPEYENHVFDRRFCNDMDVESSMLPPPSDVAPDLLPYEPNEELSASKILKDIDLDNSTHRRMSDASCQTMPEFAFASIDTAVEEGLPNETTNEQQQLIPNLENYTFGQDQTNNSNYRDSRHNSNASNNIQTSDIDMEPLDGSEMPPPSYMEDDCDHINSTISPILGSIQDRPRRFRSTSLTNTFTSANVGSIAIPVPAHTINSSQNIIRSVPQFSRMRNCSVSSNNPFLNDVIVSEACSTMVSETIQRFSPIANSSSNSSEPRDIFNSPTNNQLYHTFSEPYEKLTAQNERRYSVTEAVKNNNNDFISRKDILTIESRMDQIAMGPEN</sequence>
<comment type="caution">
    <text evidence="3">The sequence shown here is derived from an EMBL/GenBank/DDBJ whole genome shotgun (WGS) entry which is preliminary data.</text>
</comment>
<dbReference type="Pfam" id="PF02752">
    <property type="entry name" value="Arrestin_C"/>
    <property type="match status" value="1"/>
</dbReference>
<dbReference type="PANTHER" id="PTHR11188">
    <property type="entry name" value="ARRESTIN DOMAIN CONTAINING PROTEIN"/>
    <property type="match status" value="1"/>
</dbReference>
<dbReference type="InterPro" id="IPR011022">
    <property type="entry name" value="Arrestin_C-like"/>
</dbReference>
<gene>
    <name evidence="3" type="ORF">C6P45_005209</name>
</gene>
<dbReference type="GO" id="GO:0031625">
    <property type="term" value="F:ubiquitin protein ligase binding"/>
    <property type="evidence" value="ECO:0007669"/>
    <property type="project" value="TreeGrafter"/>
</dbReference>
<dbReference type="InterPro" id="IPR014752">
    <property type="entry name" value="Arrestin-like_C"/>
</dbReference>
<feature type="region of interest" description="Disordered" evidence="1">
    <location>
        <begin position="569"/>
        <end position="602"/>
    </location>
</feature>
<dbReference type="Gene3D" id="2.60.40.640">
    <property type="match status" value="1"/>
</dbReference>
<dbReference type="PANTHER" id="PTHR11188:SF17">
    <property type="entry name" value="FI21816P1"/>
    <property type="match status" value="1"/>
</dbReference>
<accession>A0A9P6W9G7</accession>
<dbReference type="EMBL" id="PUHR01000086">
    <property type="protein sequence ID" value="KAG0667934.1"/>
    <property type="molecule type" value="Genomic_DNA"/>
</dbReference>
<dbReference type="GO" id="GO:0005829">
    <property type="term" value="C:cytosol"/>
    <property type="evidence" value="ECO:0007669"/>
    <property type="project" value="TreeGrafter"/>
</dbReference>
<evidence type="ECO:0000259" key="2">
    <source>
        <dbReference type="SMART" id="SM01017"/>
    </source>
</evidence>
<dbReference type="GO" id="GO:0070086">
    <property type="term" value="P:ubiquitin-dependent endocytosis"/>
    <property type="evidence" value="ECO:0007669"/>
    <property type="project" value="TreeGrafter"/>
</dbReference>
<dbReference type="AlphaFoldDB" id="A0A9P6W9G7"/>
<name>A0A9P6W9G7_MAUEX</name>
<evidence type="ECO:0000313" key="3">
    <source>
        <dbReference type="EMBL" id="KAG0667934.1"/>
    </source>
</evidence>
<organism evidence="3 4">
    <name type="scientific">Maudiozyma exigua</name>
    <name type="common">Yeast</name>
    <name type="synonym">Kazachstania exigua</name>
    <dbReference type="NCBI Taxonomy" id="34358"/>
    <lineage>
        <taxon>Eukaryota</taxon>
        <taxon>Fungi</taxon>
        <taxon>Dikarya</taxon>
        <taxon>Ascomycota</taxon>
        <taxon>Saccharomycotina</taxon>
        <taxon>Saccharomycetes</taxon>
        <taxon>Saccharomycetales</taxon>
        <taxon>Saccharomycetaceae</taxon>
        <taxon>Maudiozyma</taxon>
    </lineage>
</organism>
<evidence type="ECO:0000313" key="4">
    <source>
        <dbReference type="Proteomes" id="UP000750334"/>
    </source>
</evidence>